<feature type="transmembrane region" description="Helical" evidence="1">
    <location>
        <begin position="74"/>
        <end position="95"/>
    </location>
</feature>
<dbReference type="SUPFAM" id="SSF55073">
    <property type="entry name" value="Nucleotide cyclase"/>
    <property type="match status" value="1"/>
</dbReference>
<dbReference type="GO" id="GO:0005886">
    <property type="term" value="C:plasma membrane"/>
    <property type="evidence" value="ECO:0007669"/>
    <property type="project" value="TreeGrafter"/>
</dbReference>
<dbReference type="Gene3D" id="3.30.70.270">
    <property type="match status" value="1"/>
</dbReference>
<feature type="transmembrane region" description="Helical" evidence="1">
    <location>
        <begin position="226"/>
        <end position="249"/>
    </location>
</feature>
<organism evidence="3 4">
    <name type="scientific">Solirubrobacter pauli</name>
    <dbReference type="NCBI Taxonomy" id="166793"/>
    <lineage>
        <taxon>Bacteria</taxon>
        <taxon>Bacillati</taxon>
        <taxon>Actinomycetota</taxon>
        <taxon>Thermoleophilia</taxon>
        <taxon>Solirubrobacterales</taxon>
        <taxon>Solirubrobacteraceae</taxon>
        <taxon>Solirubrobacter</taxon>
    </lineage>
</organism>
<dbReference type="PANTHER" id="PTHR45138:SF9">
    <property type="entry name" value="DIGUANYLATE CYCLASE DGCM-RELATED"/>
    <property type="match status" value="1"/>
</dbReference>
<dbReference type="EMBL" id="RBIL01000001">
    <property type="protein sequence ID" value="RKQ91253.1"/>
    <property type="molecule type" value="Genomic_DNA"/>
</dbReference>
<dbReference type="InterPro" id="IPR043128">
    <property type="entry name" value="Rev_trsase/Diguanyl_cyclase"/>
</dbReference>
<dbReference type="InterPro" id="IPR050469">
    <property type="entry name" value="Diguanylate_Cyclase"/>
</dbReference>
<dbReference type="PROSITE" id="PS50887">
    <property type="entry name" value="GGDEF"/>
    <property type="match status" value="1"/>
</dbReference>
<dbReference type="GO" id="GO:0052621">
    <property type="term" value="F:diguanylate cyclase activity"/>
    <property type="evidence" value="ECO:0007669"/>
    <property type="project" value="TreeGrafter"/>
</dbReference>
<dbReference type="GO" id="GO:1902201">
    <property type="term" value="P:negative regulation of bacterial-type flagellum-dependent cell motility"/>
    <property type="evidence" value="ECO:0007669"/>
    <property type="project" value="TreeGrafter"/>
</dbReference>
<keyword evidence="1" id="KW-0472">Membrane</keyword>
<dbReference type="NCBIfam" id="TIGR00254">
    <property type="entry name" value="GGDEF"/>
    <property type="match status" value="1"/>
</dbReference>
<dbReference type="InterPro" id="IPR029787">
    <property type="entry name" value="Nucleotide_cyclase"/>
</dbReference>
<feature type="transmembrane region" description="Helical" evidence="1">
    <location>
        <begin position="6"/>
        <end position="38"/>
    </location>
</feature>
<dbReference type="GO" id="GO:0043709">
    <property type="term" value="P:cell adhesion involved in single-species biofilm formation"/>
    <property type="evidence" value="ECO:0007669"/>
    <property type="project" value="TreeGrafter"/>
</dbReference>
<sequence>MGIRLAFALLIGAVAVLAVTGWHALFVAAEAAAAALIGVRAVTVPRNRRVWALAAVGIGQWVAGGIALDLGWDAVAGVLFAGMFACEFLGLSLFLHGRIRPFPVWLAVDGVLAAFTLAALGALAYGPLRGATHSEPHIVAGLLANIVCDLVLLALVLVGFAATSWRPGRAWLFAGIGLVVTSTGDMLVVFGETTGPLVQVLWATALIFIALASWQPTPTPTATRVGWSTAALPLGAGAVAIAVALYCGIASGEPVAAFMAAGALLAALARAVLMLRENLGLLHSARREALTDKLTGLPNRRALLLQLDRAIAGQRPHTLAFFDLDGFKAYNDDFGHAAGDALLQRLAPRLAMVGGRAFRLGGDEFCLLLPHALGDDAPRVARAVAALGERGEGFQITASHGLVLIPEEAGRVEDALRLADERMYARKRHRRAGQAEQARAVLVALLDERGEDEARAAALAGEFGRRLGLADPAADVSAAYVAG</sequence>
<feature type="transmembrane region" description="Helical" evidence="1">
    <location>
        <begin position="50"/>
        <end position="68"/>
    </location>
</feature>
<feature type="domain" description="GGDEF" evidence="2">
    <location>
        <begin position="315"/>
        <end position="442"/>
    </location>
</feature>
<keyword evidence="4" id="KW-1185">Reference proteome</keyword>
<evidence type="ECO:0000313" key="4">
    <source>
        <dbReference type="Proteomes" id="UP000278962"/>
    </source>
</evidence>
<feature type="transmembrane region" description="Helical" evidence="1">
    <location>
        <begin position="170"/>
        <end position="190"/>
    </location>
</feature>
<accession>A0A660LBL3</accession>
<dbReference type="SMART" id="SM00267">
    <property type="entry name" value="GGDEF"/>
    <property type="match status" value="1"/>
</dbReference>
<protein>
    <submittedName>
        <fullName evidence="3">Diguanylate cyclase (GGDEF)-like protein</fullName>
    </submittedName>
</protein>
<gene>
    <name evidence="3" type="ORF">C8N24_1075</name>
</gene>
<dbReference type="CDD" id="cd01949">
    <property type="entry name" value="GGDEF"/>
    <property type="match status" value="1"/>
</dbReference>
<evidence type="ECO:0000256" key="1">
    <source>
        <dbReference type="SAM" id="Phobius"/>
    </source>
</evidence>
<reference evidence="3 4" key="1">
    <citation type="submission" date="2018-10" db="EMBL/GenBank/DDBJ databases">
        <title>Genomic Encyclopedia of Archaeal and Bacterial Type Strains, Phase II (KMG-II): from individual species to whole genera.</title>
        <authorList>
            <person name="Goeker M."/>
        </authorList>
    </citation>
    <scope>NUCLEOTIDE SEQUENCE [LARGE SCALE GENOMIC DNA]</scope>
    <source>
        <strain evidence="3 4">DSM 14954</strain>
    </source>
</reference>
<proteinExistence type="predicted"/>
<keyword evidence="1" id="KW-1133">Transmembrane helix</keyword>
<comment type="caution">
    <text evidence="3">The sequence shown here is derived from an EMBL/GenBank/DDBJ whole genome shotgun (WGS) entry which is preliminary data.</text>
</comment>
<dbReference type="Pfam" id="PF00990">
    <property type="entry name" value="GGDEF"/>
    <property type="match status" value="1"/>
</dbReference>
<keyword evidence="1" id="KW-0812">Transmembrane</keyword>
<dbReference type="PANTHER" id="PTHR45138">
    <property type="entry name" value="REGULATORY COMPONENTS OF SENSORY TRANSDUCTION SYSTEM"/>
    <property type="match status" value="1"/>
</dbReference>
<dbReference type="InterPro" id="IPR000160">
    <property type="entry name" value="GGDEF_dom"/>
</dbReference>
<feature type="transmembrane region" description="Helical" evidence="1">
    <location>
        <begin position="138"/>
        <end position="158"/>
    </location>
</feature>
<feature type="transmembrane region" description="Helical" evidence="1">
    <location>
        <begin position="196"/>
        <end position="214"/>
    </location>
</feature>
<evidence type="ECO:0000259" key="2">
    <source>
        <dbReference type="PROSITE" id="PS50887"/>
    </source>
</evidence>
<dbReference type="AlphaFoldDB" id="A0A660LBL3"/>
<evidence type="ECO:0000313" key="3">
    <source>
        <dbReference type="EMBL" id="RKQ91253.1"/>
    </source>
</evidence>
<name>A0A660LBL3_9ACTN</name>
<feature type="transmembrane region" description="Helical" evidence="1">
    <location>
        <begin position="255"/>
        <end position="273"/>
    </location>
</feature>
<dbReference type="Proteomes" id="UP000278962">
    <property type="component" value="Unassembled WGS sequence"/>
</dbReference>
<feature type="transmembrane region" description="Helical" evidence="1">
    <location>
        <begin position="102"/>
        <end position="126"/>
    </location>
</feature>